<comment type="similarity">
    <text evidence="1">Belongs to the ABC transporter superfamily. ABCD family. Peroxisomal fatty acyl CoA transporter (TC 3.A.1.203) subfamily.</text>
</comment>
<dbReference type="InterPro" id="IPR027417">
    <property type="entry name" value="P-loop_NTPase"/>
</dbReference>
<comment type="caution">
    <text evidence="10">The sequence shown here is derived from an EMBL/GenBank/DDBJ whole genome shotgun (WGS) entry which is preliminary data.</text>
</comment>
<evidence type="ECO:0000313" key="11">
    <source>
        <dbReference type="Proteomes" id="UP000663870"/>
    </source>
</evidence>
<dbReference type="SUPFAM" id="SSF52540">
    <property type="entry name" value="P-loop containing nucleoside triphosphate hydrolases"/>
    <property type="match status" value="2"/>
</dbReference>
<organism evidence="10 11">
    <name type="scientific">Rotaria sordida</name>
    <dbReference type="NCBI Taxonomy" id="392033"/>
    <lineage>
        <taxon>Eukaryota</taxon>
        <taxon>Metazoa</taxon>
        <taxon>Spiralia</taxon>
        <taxon>Gnathifera</taxon>
        <taxon>Rotifera</taxon>
        <taxon>Eurotatoria</taxon>
        <taxon>Bdelloidea</taxon>
        <taxon>Philodinida</taxon>
        <taxon>Philodinidae</taxon>
        <taxon>Rotaria</taxon>
    </lineage>
</organism>
<name>A0A815P290_9BILA</name>
<dbReference type="GO" id="GO:0016887">
    <property type="term" value="F:ATP hydrolysis activity"/>
    <property type="evidence" value="ECO:0007669"/>
    <property type="project" value="InterPro"/>
</dbReference>
<evidence type="ECO:0000256" key="1">
    <source>
        <dbReference type="ARBA" id="ARBA00008575"/>
    </source>
</evidence>
<dbReference type="AlphaFoldDB" id="A0A815P290"/>
<dbReference type="InterPro" id="IPR050835">
    <property type="entry name" value="ABC_transporter_sub-D"/>
</dbReference>
<evidence type="ECO:0000256" key="7">
    <source>
        <dbReference type="ARBA" id="ARBA00023136"/>
    </source>
</evidence>
<evidence type="ECO:0000256" key="3">
    <source>
        <dbReference type="ARBA" id="ARBA00022692"/>
    </source>
</evidence>
<dbReference type="Pfam" id="PF00005">
    <property type="entry name" value="ABC_tran"/>
    <property type="match status" value="2"/>
</dbReference>
<accession>A0A815P290</accession>
<feature type="transmembrane region" description="Helical" evidence="8">
    <location>
        <begin position="395"/>
        <end position="422"/>
    </location>
</feature>
<keyword evidence="3 8" id="KW-0812">Transmembrane</keyword>
<reference evidence="10" key="1">
    <citation type="submission" date="2021-02" db="EMBL/GenBank/DDBJ databases">
        <authorList>
            <person name="Nowell W R."/>
        </authorList>
    </citation>
    <scope>NUCLEOTIDE SEQUENCE</scope>
</reference>
<keyword evidence="4" id="KW-0547">Nucleotide-binding</keyword>
<dbReference type="InterPro" id="IPR003593">
    <property type="entry name" value="AAA+_ATPase"/>
</dbReference>
<dbReference type="SMART" id="SM00382">
    <property type="entry name" value="AAA"/>
    <property type="match status" value="2"/>
</dbReference>
<dbReference type="PANTHER" id="PTHR11384:SF59">
    <property type="entry name" value="LYSOSOMAL COBALAMIN TRANSPORTER ABCD4"/>
    <property type="match status" value="1"/>
</dbReference>
<dbReference type="PROSITE" id="PS50893">
    <property type="entry name" value="ABC_TRANSPORTER_2"/>
    <property type="match status" value="1"/>
</dbReference>
<keyword evidence="7 8" id="KW-0472">Membrane</keyword>
<keyword evidence="5" id="KW-0067">ATP-binding</keyword>
<feature type="transmembrane region" description="Helical" evidence="8">
    <location>
        <begin position="329"/>
        <end position="350"/>
    </location>
</feature>
<dbReference type="Proteomes" id="UP000663870">
    <property type="component" value="Unassembled WGS sequence"/>
</dbReference>
<keyword evidence="6 8" id="KW-1133">Transmembrane helix</keyword>
<evidence type="ECO:0000256" key="4">
    <source>
        <dbReference type="ARBA" id="ARBA00022741"/>
    </source>
</evidence>
<feature type="transmembrane region" description="Helical" evidence="8">
    <location>
        <begin position="268"/>
        <end position="286"/>
    </location>
</feature>
<feature type="transmembrane region" description="Helical" evidence="8">
    <location>
        <begin position="434"/>
        <end position="454"/>
    </location>
</feature>
<protein>
    <recommendedName>
        <fullName evidence="9">ABC transporter domain-containing protein</fullName>
    </recommendedName>
</protein>
<gene>
    <name evidence="10" type="ORF">JXQ802_LOCUS37124</name>
</gene>
<evidence type="ECO:0000313" key="10">
    <source>
        <dbReference type="EMBL" id="CAF1443165.1"/>
    </source>
</evidence>
<dbReference type="GO" id="GO:0005524">
    <property type="term" value="F:ATP binding"/>
    <property type="evidence" value="ECO:0007669"/>
    <property type="project" value="UniProtKB-KW"/>
</dbReference>
<keyword evidence="11" id="KW-1185">Reference proteome</keyword>
<feature type="transmembrane region" description="Helical" evidence="8">
    <location>
        <begin position="21"/>
        <end position="47"/>
    </location>
</feature>
<keyword evidence="2" id="KW-0813">Transport</keyword>
<proteinExistence type="inferred from homology"/>
<evidence type="ECO:0000256" key="6">
    <source>
        <dbReference type="ARBA" id="ARBA00022989"/>
    </source>
</evidence>
<feature type="transmembrane region" description="Helical" evidence="8">
    <location>
        <begin position="512"/>
        <end position="542"/>
    </location>
</feature>
<dbReference type="InterPro" id="IPR003439">
    <property type="entry name" value="ABC_transporter-like_ATP-bd"/>
</dbReference>
<sequence>MKLIQTVHIVNIRVARWYGIVSLPLVLLNAISTLVLYVFPAVFFFFLRPSHSQTPDQATKYLGIIGFYGYLFFNLVSLIWITESCLITVTMGERLVHLKKQLISLNEFHQHRLAHESKSAIRRITNDSFELINLRIRLPHTHTILQSNIYLRASRNECVFITGKTGCGKTSLMRVCAGLWPLDAQFISMPARSDLIFIPQRPYLPLGSLRFQVQFLLPKMSISNLTDAEIDNLFKLVNMDYILKRYDLNQVVDWSCCLSIGEQQRLSFTYAAWICCLGFLGAYSYLNYRLASQTGAIFSILSDYASSAIDLETGRARLQHEIPLLVLQIVGYAVFFSAQIGCGQILGSLYTQRQLTYISRLLLNDNDLTLYHTSNTLSQLPNILSYELAEYNMHLFYILFGSIYFNGILGVLILCIPYTYLLGSQKGGEISICIIYLSQLIFTCFILIALVPFYRANKQWETSFTALANAQKRLDLHAEQIVLSDENVIHIEEKYLRSQLDLSINSQRRAGYFYGLLVGVSVLGNWAATIIVYCIPAAIYFHLTDNPTVSQAGVVLTMSVFNGYLNGTLTMMNSYGYSLSQLWTVGLRVVRTFEELKTTIALHRRQRARELDTGKRIFFPTSTDQVLTLRNVDVCLPSKIILQKVLIRSLSFTLNKQSTLLISGPSGCGKSSLLRLIAGLQYNTSTSPNSCIQFLRRDSTVFLPQQLHLIDGTLRQQLSYLFESKDLGILVEDNVKIRDVLLIVGLEHLLDRYSLDVFEHRWSRILSIGEQQRLMIASALLLLNTKTIGCLVLDEVTSGCDEETERRIYLFLCRMAIPYISISHRHSLIDYHTHQLTIDPSKQSYTFVSLRSIV</sequence>
<evidence type="ECO:0000256" key="2">
    <source>
        <dbReference type="ARBA" id="ARBA00022448"/>
    </source>
</evidence>
<evidence type="ECO:0000259" key="9">
    <source>
        <dbReference type="PROSITE" id="PS50893"/>
    </source>
</evidence>
<dbReference type="Gene3D" id="3.40.50.300">
    <property type="entry name" value="P-loop containing nucleotide triphosphate hydrolases"/>
    <property type="match status" value="2"/>
</dbReference>
<dbReference type="EMBL" id="CAJNOL010001962">
    <property type="protein sequence ID" value="CAF1443165.1"/>
    <property type="molecule type" value="Genomic_DNA"/>
</dbReference>
<feature type="transmembrane region" description="Helical" evidence="8">
    <location>
        <begin position="67"/>
        <end position="91"/>
    </location>
</feature>
<evidence type="ECO:0000256" key="8">
    <source>
        <dbReference type="SAM" id="Phobius"/>
    </source>
</evidence>
<feature type="domain" description="ABC transporter" evidence="9">
    <location>
        <begin position="629"/>
        <end position="850"/>
    </location>
</feature>
<evidence type="ECO:0000256" key="5">
    <source>
        <dbReference type="ARBA" id="ARBA00022840"/>
    </source>
</evidence>
<dbReference type="PANTHER" id="PTHR11384">
    <property type="entry name" value="ATP-BINDING CASSETTE, SUB-FAMILY D MEMBER"/>
    <property type="match status" value="1"/>
</dbReference>